<dbReference type="Proteomes" id="UP001152531">
    <property type="component" value="Unassembled WGS sequence"/>
</dbReference>
<keyword evidence="2" id="KW-1185">Reference proteome</keyword>
<protein>
    <submittedName>
        <fullName evidence="1">Splicing factor Yju2p</fullName>
    </submittedName>
</protein>
<comment type="caution">
    <text evidence="1">The sequence shown here is derived from an EMBL/GenBank/DDBJ whole genome shotgun (WGS) entry which is preliminary data.</text>
</comment>
<evidence type="ECO:0000313" key="1">
    <source>
        <dbReference type="EMBL" id="CAH6722148.1"/>
    </source>
</evidence>
<accession>A0ACA9YAS7</accession>
<organism evidence="1 2">
    <name type="scientific">[Candida] jaroonii</name>
    <dbReference type="NCBI Taxonomy" id="467808"/>
    <lineage>
        <taxon>Eukaryota</taxon>
        <taxon>Fungi</taxon>
        <taxon>Dikarya</taxon>
        <taxon>Ascomycota</taxon>
        <taxon>Saccharomycotina</taxon>
        <taxon>Pichiomycetes</taxon>
        <taxon>Debaryomycetaceae</taxon>
        <taxon>Yamadazyma</taxon>
    </lineage>
</organism>
<gene>
    <name evidence="1" type="ORF">CLIB1444_08S02960</name>
</gene>
<reference evidence="1" key="1">
    <citation type="submission" date="2022-06" db="EMBL/GenBank/DDBJ databases">
        <authorList>
            <person name="Legras J.-L."/>
            <person name="Devillers H."/>
            <person name="Grondin C."/>
        </authorList>
    </citation>
    <scope>NUCLEOTIDE SEQUENCE</scope>
    <source>
        <strain evidence="1">CLIB 1444</strain>
    </source>
</reference>
<evidence type="ECO:0000313" key="2">
    <source>
        <dbReference type="Proteomes" id="UP001152531"/>
    </source>
</evidence>
<dbReference type="EMBL" id="CALSDN010000008">
    <property type="protein sequence ID" value="CAH6722148.1"/>
    <property type="molecule type" value="Genomic_DNA"/>
</dbReference>
<sequence length="283" mass="32832">MSERKAINKYYPPDYDPSKVSKVKKPTKMKVRLMSPFSMRCSTCDEYISSSRKFNATKDSTGDSYMGVKIYRFTLLCPMCNAKIVFRTDPQNSGFELESGAIRNFQKKIKPSVIETTEQTLERLLKESKEDNKYKELQQSRKKDPFAKNQIEDNLELKLQEQQRQNEINDQLEYLKAKNERIQNLNSSEIKINNKEDELINAFNKFQKERSNNPEPKVRVSKIKVEKKMKLTKPSKSHKASTSEAITEKNSTKTNLPTKKTTEKKSKIEIKQGLDLGYSSESD</sequence>
<proteinExistence type="predicted"/>
<name>A0ACA9YAS7_9ASCO</name>